<reference evidence="1 2" key="1">
    <citation type="submission" date="2019-05" db="EMBL/GenBank/DDBJ databases">
        <title>Another draft genome of Portunus trituberculatus and its Hox gene families provides insights of decapod evolution.</title>
        <authorList>
            <person name="Jeong J.-H."/>
            <person name="Song I."/>
            <person name="Kim S."/>
            <person name="Choi T."/>
            <person name="Kim D."/>
            <person name="Ryu S."/>
            <person name="Kim W."/>
        </authorList>
    </citation>
    <scope>NUCLEOTIDE SEQUENCE [LARGE SCALE GENOMIC DNA]</scope>
    <source>
        <tissue evidence="1">Muscle</tissue>
    </source>
</reference>
<name>A0A5B7JJ54_PORTR</name>
<evidence type="ECO:0000313" key="1">
    <source>
        <dbReference type="EMBL" id="MPC93048.1"/>
    </source>
</evidence>
<organism evidence="1 2">
    <name type="scientific">Portunus trituberculatus</name>
    <name type="common">Swimming crab</name>
    <name type="synonym">Neptunus trituberculatus</name>
    <dbReference type="NCBI Taxonomy" id="210409"/>
    <lineage>
        <taxon>Eukaryota</taxon>
        <taxon>Metazoa</taxon>
        <taxon>Ecdysozoa</taxon>
        <taxon>Arthropoda</taxon>
        <taxon>Crustacea</taxon>
        <taxon>Multicrustacea</taxon>
        <taxon>Malacostraca</taxon>
        <taxon>Eumalacostraca</taxon>
        <taxon>Eucarida</taxon>
        <taxon>Decapoda</taxon>
        <taxon>Pleocyemata</taxon>
        <taxon>Brachyura</taxon>
        <taxon>Eubrachyura</taxon>
        <taxon>Portunoidea</taxon>
        <taxon>Portunidae</taxon>
        <taxon>Portuninae</taxon>
        <taxon>Portunus</taxon>
    </lineage>
</organism>
<comment type="caution">
    <text evidence="1">The sequence shown here is derived from an EMBL/GenBank/DDBJ whole genome shotgun (WGS) entry which is preliminary data.</text>
</comment>
<dbReference type="Proteomes" id="UP000324222">
    <property type="component" value="Unassembled WGS sequence"/>
</dbReference>
<gene>
    <name evidence="1" type="ORF">E2C01_088164</name>
</gene>
<dbReference type="EMBL" id="VSRR010093416">
    <property type="protein sequence ID" value="MPC93048.1"/>
    <property type="molecule type" value="Genomic_DNA"/>
</dbReference>
<proteinExistence type="predicted"/>
<accession>A0A5B7JJ54</accession>
<protein>
    <submittedName>
        <fullName evidence="1">Uncharacterized protein</fullName>
    </submittedName>
</protein>
<sequence>MKSPRRLGGEVKCIHQDQREIQMETKSCNREIWDILPIHVYVSFVFGEQILLMYTVHCWSEQKVQYL</sequence>
<dbReference type="AlphaFoldDB" id="A0A5B7JJ54"/>
<keyword evidence="2" id="KW-1185">Reference proteome</keyword>
<evidence type="ECO:0000313" key="2">
    <source>
        <dbReference type="Proteomes" id="UP000324222"/>
    </source>
</evidence>